<sequence length="116" mass="13181">MLVGATMGAWSLESFFACCWVHELVPRMLFQDAAVKYLRHKEENLSVSWELKFHGCLLLCLPLFVNAVPKEIRNLGLALACSFVLPCKGSHNRGCDSVDCSLWEMVLQMPIQFPRH</sequence>
<organism evidence="1 2">
    <name type="scientific">Seminavis robusta</name>
    <dbReference type="NCBI Taxonomy" id="568900"/>
    <lineage>
        <taxon>Eukaryota</taxon>
        <taxon>Sar</taxon>
        <taxon>Stramenopiles</taxon>
        <taxon>Ochrophyta</taxon>
        <taxon>Bacillariophyta</taxon>
        <taxon>Bacillariophyceae</taxon>
        <taxon>Bacillariophycidae</taxon>
        <taxon>Naviculales</taxon>
        <taxon>Naviculaceae</taxon>
        <taxon>Seminavis</taxon>
    </lineage>
</organism>
<dbReference type="AlphaFoldDB" id="A0A9N8DCM3"/>
<reference evidence="1" key="1">
    <citation type="submission" date="2020-06" db="EMBL/GenBank/DDBJ databases">
        <authorList>
            <consortium name="Plant Systems Biology data submission"/>
        </authorList>
    </citation>
    <scope>NUCLEOTIDE SEQUENCE</scope>
    <source>
        <strain evidence="1">D6</strain>
    </source>
</reference>
<protein>
    <submittedName>
        <fullName evidence="1">Uncharacterized protein</fullName>
    </submittedName>
</protein>
<name>A0A9N8DCM3_9STRA</name>
<dbReference type="Proteomes" id="UP001153069">
    <property type="component" value="Unassembled WGS sequence"/>
</dbReference>
<keyword evidence="2" id="KW-1185">Reference proteome</keyword>
<gene>
    <name evidence="1" type="ORF">SEMRO_85_G045291.1</name>
</gene>
<evidence type="ECO:0000313" key="2">
    <source>
        <dbReference type="Proteomes" id="UP001153069"/>
    </source>
</evidence>
<dbReference type="EMBL" id="CAICTM010000084">
    <property type="protein sequence ID" value="CAB9500508.1"/>
    <property type="molecule type" value="Genomic_DNA"/>
</dbReference>
<accession>A0A9N8DCM3</accession>
<proteinExistence type="predicted"/>
<comment type="caution">
    <text evidence="1">The sequence shown here is derived from an EMBL/GenBank/DDBJ whole genome shotgun (WGS) entry which is preliminary data.</text>
</comment>
<evidence type="ECO:0000313" key="1">
    <source>
        <dbReference type="EMBL" id="CAB9500508.1"/>
    </source>
</evidence>